<dbReference type="AlphaFoldDB" id="A0A6I6JXV0"/>
<keyword evidence="2" id="KW-1185">Reference proteome</keyword>
<dbReference type="RefSeq" id="WP_158862764.1">
    <property type="nucleotide sequence ID" value="NZ_CP046401.1"/>
</dbReference>
<reference evidence="1 2" key="1">
    <citation type="submission" date="2019-11" db="EMBL/GenBank/DDBJ databases">
        <authorList>
            <person name="Zheng R.K."/>
            <person name="Sun C.M."/>
        </authorList>
    </citation>
    <scope>NUCLEOTIDE SEQUENCE [LARGE SCALE GENOMIC DNA]</scope>
    <source>
        <strain evidence="1 2">WC007</strain>
    </source>
</reference>
<name>A0A6I6JXV0_9BACT</name>
<proteinExistence type="predicted"/>
<protein>
    <submittedName>
        <fullName evidence="1">Uncharacterized protein</fullName>
    </submittedName>
</protein>
<evidence type="ECO:0000313" key="1">
    <source>
        <dbReference type="EMBL" id="QGY42534.1"/>
    </source>
</evidence>
<dbReference type="Proteomes" id="UP000428260">
    <property type="component" value="Chromosome"/>
</dbReference>
<sequence length="119" mass="13695">MSGKGNVTKTITYTREKKGRKNHPGRIPLPDHLPVEEIVLEPEEDTTGMKCIGREVTDQLELVPAKFFIKRFIRPKYLKPEDEETLTHTGVIAPLPYPPDKIPIKSWNCTKYAKHNHSY</sequence>
<accession>A0A6I6JXV0</accession>
<organism evidence="1 2">
    <name type="scientific">Maribellus comscasis</name>
    <dbReference type="NCBI Taxonomy" id="2681766"/>
    <lineage>
        <taxon>Bacteria</taxon>
        <taxon>Pseudomonadati</taxon>
        <taxon>Bacteroidota</taxon>
        <taxon>Bacteroidia</taxon>
        <taxon>Marinilabiliales</taxon>
        <taxon>Prolixibacteraceae</taxon>
        <taxon>Maribellus</taxon>
    </lineage>
</organism>
<dbReference type="KEGG" id="mcos:GM418_02350"/>
<gene>
    <name evidence="1" type="ORF">GM418_02350</name>
</gene>
<dbReference type="EMBL" id="CP046401">
    <property type="protein sequence ID" value="QGY42534.1"/>
    <property type="molecule type" value="Genomic_DNA"/>
</dbReference>
<evidence type="ECO:0000313" key="2">
    <source>
        <dbReference type="Proteomes" id="UP000428260"/>
    </source>
</evidence>